<organism evidence="3">
    <name type="scientific">Bionectria ochroleuca</name>
    <name type="common">Gliocladium roseum</name>
    <dbReference type="NCBI Taxonomy" id="29856"/>
    <lineage>
        <taxon>Eukaryota</taxon>
        <taxon>Fungi</taxon>
        <taxon>Dikarya</taxon>
        <taxon>Ascomycota</taxon>
        <taxon>Pezizomycotina</taxon>
        <taxon>Sordariomycetes</taxon>
        <taxon>Hypocreomycetidae</taxon>
        <taxon>Hypocreales</taxon>
        <taxon>Bionectriaceae</taxon>
        <taxon>Clonostachys</taxon>
    </lineage>
</organism>
<evidence type="ECO:0000256" key="2">
    <source>
        <dbReference type="ARBA" id="ARBA00023002"/>
    </source>
</evidence>
<proteinExistence type="inferred from homology"/>
<evidence type="ECO:0000313" key="3">
    <source>
        <dbReference type="EMBL" id="CEO57569.1"/>
    </source>
</evidence>
<dbReference type="PANTHER" id="PTHR42760">
    <property type="entry name" value="SHORT-CHAIN DEHYDROGENASES/REDUCTASES FAMILY MEMBER"/>
    <property type="match status" value="1"/>
</dbReference>
<dbReference type="AlphaFoldDB" id="A0A0B7KK72"/>
<dbReference type="Proteomes" id="UP000616885">
    <property type="component" value="Unassembled WGS sequence"/>
</dbReference>
<evidence type="ECO:0000313" key="4">
    <source>
        <dbReference type="EMBL" id="KAF9744460.1"/>
    </source>
</evidence>
<reference evidence="3" key="1">
    <citation type="submission" date="2015-01" db="EMBL/GenBank/DDBJ databases">
        <authorList>
            <person name="Durling Mikael"/>
        </authorList>
    </citation>
    <scope>NUCLEOTIDE SEQUENCE</scope>
</reference>
<dbReference type="SUPFAM" id="SSF51735">
    <property type="entry name" value="NAD(P)-binding Rossmann-fold domains"/>
    <property type="match status" value="1"/>
</dbReference>
<evidence type="ECO:0000256" key="1">
    <source>
        <dbReference type="ARBA" id="ARBA00006484"/>
    </source>
</evidence>
<gene>
    <name evidence="3" type="ORF">BN869_000013627_1</name>
    <name evidence="4" type="ORF">IM811_005241</name>
</gene>
<name>A0A0B7KK72_BIOOC</name>
<accession>A0A0B7KK72</accession>
<protein>
    <submittedName>
        <fullName evidence="3">Uncharacterized protein</fullName>
    </submittedName>
</protein>
<sequence length="297" mass="32871">MVAYPPVFPLDIMHWCSRHSDTYPEIDPATKSKKHANKAVFITGASRGLGLATAISYAVAGVSHLGLGARGDLTKARNAIATKLKEIGKPMPKILAINLDVQSEDSVNAAAEKVEKEWGRLDLLINNAARLDSFIPIVESSTETWWGQYEVNVRSIFFTTRAFIPLLLKGGDKTIVNTSSVGAHIVMKGASSYQTGKLALLRFSEFAMHEYGEQGLLAYSIHPGSVKTDMADNMTEEFNTLLTDTAELSADSMVYLTQEKRDWLAGRYIDLTWDMPEFLSREKEIVEGDKLKVRLVI</sequence>
<dbReference type="EMBL" id="CDPU01000111">
    <property type="protein sequence ID" value="CEO57569.1"/>
    <property type="molecule type" value="Genomic_DNA"/>
</dbReference>
<keyword evidence="2" id="KW-0560">Oxidoreductase</keyword>
<dbReference type="Gene3D" id="3.40.50.720">
    <property type="entry name" value="NAD(P)-binding Rossmann-like Domain"/>
    <property type="match status" value="1"/>
</dbReference>
<dbReference type="CDD" id="cd05233">
    <property type="entry name" value="SDR_c"/>
    <property type="match status" value="1"/>
</dbReference>
<reference evidence="4" key="2">
    <citation type="submission" date="2020-10" db="EMBL/GenBank/DDBJ databases">
        <title>High-Quality Genome Resource of Clonostachys rosea strain S41 by Oxford Nanopore Long-Read Sequencing.</title>
        <authorList>
            <person name="Wang H."/>
        </authorList>
    </citation>
    <scope>NUCLEOTIDE SEQUENCE</scope>
    <source>
        <strain evidence="4">S41</strain>
    </source>
</reference>
<dbReference type="PANTHER" id="PTHR42760:SF37">
    <property type="entry name" value="CLAVALDEHYDE DEHYDROGENASE"/>
    <property type="match status" value="1"/>
</dbReference>
<dbReference type="Pfam" id="PF00106">
    <property type="entry name" value="adh_short"/>
    <property type="match status" value="1"/>
</dbReference>
<dbReference type="PRINTS" id="PR00081">
    <property type="entry name" value="GDHRDH"/>
</dbReference>
<dbReference type="GO" id="GO:0016616">
    <property type="term" value="F:oxidoreductase activity, acting on the CH-OH group of donors, NAD or NADP as acceptor"/>
    <property type="evidence" value="ECO:0007669"/>
    <property type="project" value="TreeGrafter"/>
</dbReference>
<dbReference type="InterPro" id="IPR002347">
    <property type="entry name" value="SDR_fam"/>
</dbReference>
<dbReference type="EMBL" id="JADCTT010000014">
    <property type="protein sequence ID" value="KAF9744460.1"/>
    <property type="molecule type" value="Genomic_DNA"/>
</dbReference>
<comment type="similarity">
    <text evidence="1">Belongs to the short-chain dehydrogenases/reductases (SDR) family.</text>
</comment>
<dbReference type="InterPro" id="IPR036291">
    <property type="entry name" value="NAD(P)-bd_dom_sf"/>
</dbReference>